<organism evidence="1 2">
    <name type="scientific">Streptomyces bacillaris</name>
    <dbReference type="NCBI Taxonomy" id="68179"/>
    <lineage>
        <taxon>Bacteria</taxon>
        <taxon>Bacillati</taxon>
        <taxon>Actinomycetota</taxon>
        <taxon>Actinomycetes</taxon>
        <taxon>Kitasatosporales</taxon>
        <taxon>Streptomycetaceae</taxon>
        <taxon>Streptomyces</taxon>
    </lineage>
</organism>
<dbReference type="GO" id="GO:0016829">
    <property type="term" value="F:lyase activity"/>
    <property type="evidence" value="ECO:0007669"/>
    <property type="project" value="UniProtKB-KW"/>
</dbReference>
<accession>A0ABW6E1G9</accession>
<evidence type="ECO:0000313" key="1">
    <source>
        <dbReference type="EMBL" id="MFD3959921.1"/>
    </source>
</evidence>
<proteinExistence type="predicted"/>
<dbReference type="Gene3D" id="3.40.30.10">
    <property type="entry name" value="Glutaredoxin"/>
    <property type="match status" value="1"/>
</dbReference>
<dbReference type="EMBL" id="JBHXPM010000032">
    <property type="protein sequence ID" value="MFD3959921.1"/>
    <property type="molecule type" value="Genomic_DNA"/>
</dbReference>
<dbReference type="RefSeq" id="WP_244209647.1">
    <property type="nucleotide sequence ID" value="NZ_JBHVRE010000033.1"/>
</dbReference>
<sequence>MSRMRITVLTVPECPNAPLALERITAALAGRTPKVELVEVHDQEQAAEHGMTGSPTILLDGVDLFPPAGAAASVSCRLYRDADGTVAGAPSVAALREAFTGAGRAETRAPANCSPP</sequence>
<evidence type="ECO:0000313" key="2">
    <source>
        <dbReference type="Proteomes" id="UP001598300"/>
    </source>
</evidence>
<reference evidence="1 2" key="1">
    <citation type="submission" date="2024-09" db="EMBL/GenBank/DDBJ databases">
        <title>The Natural Products Discovery Center: Release of the First 8490 Sequenced Strains for Exploring Actinobacteria Biosynthetic Diversity.</title>
        <authorList>
            <person name="Kalkreuter E."/>
            <person name="Kautsar S.A."/>
            <person name="Yang D."/>
            <person name="Bader C.D."/>
            <person name="Teijaro C.N."/>
            <person name="Fluegel L."/>
            <person name="Davis C.M."/>
            <person name="Simpson J.R."/>
            <person name="Lauterbach L."/>
            <person name="Steele A.D."/>
            <person name="Gui C."/>
            <person name="Meng S."/>
            <person name="Li G."/>
            <person name="Viehrig K."/>
            <person name="Ye F."/>
            <person name="Su P."/>
            <person name="Kiefer A.F."/>
            <person name="Nichols A."/>
            <person name="Cepeda A.J."/>
            <person name="Yan W."/>
            <person name="Fan B."/>
            <person name="Jiang Y."/>
            <person name="Adhikari A."/>
            <person name="Zheng C.-J."/>
            <person name="Schuster L."/>
            <person name="Cowan T.M."/>
            <person name="Smanski M.J."/>
            <person name="Chevrette M.G."/>
            <person name="De Carvalho L.P.S."/>
            <person name="Shen B."/>
        </authorList>
    </citation>
    <scope>NUCLEOTIDE SEQUENCE [LARGE SCALE GENOMIC DNA]</scope>
    <source>
        <strain evidence="1 2">NPDC058584</strain>
    </source>
</reference>
<gene>
    <name evidence="1" type="ORF">ACFWR3_28070</name>
</gene>
<name>A0ABW6E1G9_9ACTN</name>
<dbReference type="Proteomes" id="UP001598300">
    <property type="component" value="Unassembled WGS sequence"/>
</dbReference>
<keyword evidence="2" id="KW-1185">Reference proteome</keyword>
<protein>
    <submittedName>
        <fullName evidence="1">Alkylmercury lyase</fullName>
    </submittedName>
</protein>
<keyword evidence="1" id="KW-0456">Lyase</keyword>
<comment type="caution">
    <text evidence="1">The sequence shown here is derived from an EMBL/GenBank/DDBJ whole genome shotgun (WGS) entry which is preliminary data.</text>
</comment>